<gene>
    <name evidence="5" type="ORF">IXB50_02710</name>
</gene>
<dbReference type="PANTHER" id="PTHR30570:SF1">
    <property type="entry name" value="PHOSPHATE-BINDING PROTEIN PSTS"/>
    <property type="match status" value="1"/>
</dbReference>
<evidence type="ECO:0000259" key="4">
    <source>
        <dbReference type="Pfam" id="PF12849"/>
    </source>
</evidence>
<feature type="compositionally biased region" description="Basic and acidic residues" evidence="2">
    <location>
        <begin position="669"/>
        <end position="686"/>
    </location>
</feature>
<name>A0A947DD54_9CYAN</name>
<keyword evidence="6" id="KW-1185">Reference proteome</keyword>
<feature type="domain" description="PBP" evidence="4">
    <location>
        <begin position="49"/>
        <end position="273"/>
    </location>
</feature>
<accession>A0A947DD54</accession>
<protein>
    <submittedName>
        <fullName evidence="5">Substrate-binding domain-containing protein</fullName>
    </submittedName>
</protein>
<dbReference type="EMBL" id="JADOES010000003">
    <property type="protein sequence ID" value="MBT9314329.1"/>
    <property type="molecule type" value="Genomic_DNA"/>
</dbReference>
<evidence type="ECO:0000256" key="3">
    <source>
        <dbReference type="SAM" id="SignalP"/>
    </source>
</evidence>
<dbReference type="RefSeq" id="WP_215607388.1">
    <property type="nucleotide sequence ID" value="NZ_JADOES010000003.1"/>
</dbReference>
<keyword evidence="1 3" id="KW-0732">Signal</keyword>
<evidence type="ECO:0000313" key="6">
    <source>
        <dbReference type="Proteomes" id="UP000717364"/>
    </source>
</evidence>
<reference evidence="5" key="1">
    <citation type="submission" date="2020-11" db="EMBL/GenBank/DDBJ databases">
        <authorList>
            <person name="Konstantinou D."/>
            <person name="Gkelis S."/>
            <person name="Popin R."/>
            <person name="Fewer D."/>
            <person name="Sivonen K."/>
        </authorList>
    </citation>
    <scope>NUCLEOTIDE SEQUENCE</scope>
    <source>
        <strain evidence="5">TAU-MAC 1115</strain>
    </source>
</reference>
<dbReference type="Gene3D" id="3.40.190.10">
    <property type="entry name" value="Periplasmic binding protein-like II"/>
    <property type="match status" value="2"/>
</dbReference>
<dbReference type="PANTHER" id="PTHR30570">
    <property type="entry name" value="PERIPLASMIC PHOSPHATE BINDING COMPONENT OF PHOSPHATE ABC TRANSPORTER"/>
    <property type="match status" value="1"/>
</dbReference>
<dbReference type="Proteomes" id="UP000717364">
    <property type="component" value="Unassembled WGS sequence"/>
</dbReference>
<evidence type="ECO:0000313" key="5">
    <source>
        <dbReference type="EMBL" id="MBT9314329.1"/>
    </source>
</evidence>
<dbReference type="AlphaFoldDB" id="A0A947DD54"/>
<evidence type="ECO:0000256" key="2">
    <source>
        <dbReference type="SAM" id="MobiDB-lite"/>
    </source>
</evidence>
<organism evidence="5 6">
    <name type="scientific">Leptothoe spongobia TAU-MAC 1115</name>
    <dbReference type="NCBI Taxonomy" id="1967444"/>
    <lineage>
        <taxon>Bacteria</taxon>
        <taxon>Bacillati</taxon>
        <taxon>Cyanobacteriota</taxon>
        <taxon>Cyanophyceae</taxon>
        <taxon>Nodosilineales</taxon>
        <taxon>Cymatolegaceae</taxon>
        <taxon>Leptothoe</taxon>
        <taxon>Leptothoe spongobia</taxon>
    </lineage>
</organism>
<feature type="chain" id="PRO_5037558039" evidence="3">
    <location>
        <begin position="24"/>
        <end position="686"/>
    </location>
</feature>
<proteinExistence type="predicted"/>
<dbReference type="InterPro" id="IPR050811">
    <property type="entry name" value="Phosphate_ABC_transporter"/>
</dbReference>
<sequence length="686" mass="67867">MLKPRSAFSLAATVALLSIVVHGQPFSSSIVIAAPATFEVPVGVPTGTSVRVGSGSDAMNAISDALKTGFEGKFSNAEVSVDAVGSDQAIQALVQDDVDLAAISRPLSETEVAQGLSAESVKRIKIAVIVDADNPFTGSLTGEQFAKIFRGEITDWSEVGGPSGKIRLVDRPDTSDTRISLSAYPVFKSAEFTTGDSATQLKADSTADIIKELGSDGISYALFSEVDGIPGVRTLSMHRTLPSDSRYPFSQPFSFAYKGEASPAVAAFLGYAAGAPGQAVLRSANPLANVVSTASNTVQGATDAAGKAVKSATDAAGNVVEGATDATGNAVEGATDAAGNAVKGATDAAGNAVEGATDAAGNVVEGVTDAAGEAANQVATSADQGVSDRNPTATSRSNLWWLLLIPAACLGLVIWGSRRRKNDTITDSTTEDGADVGLSGVSKAGAGAAAGVATAGGAAWAAAKQEGDVAKGSLGNVAKGGLGAVKDGVDGIGDMAKSGLGNAGDAAKSGLGNAGDAAKSGLGTVKDGLGNAGDMAKSGLGNAGDAAKSGLGNLQSGLGHVGDSAKDGLDDIKGAAQQGVQSMKAGLDNAGNAVQGGISGVGDGIKGGLGNVENTMQGDTDVVTDKLSGMAEGSGNAAKNAANDAVKGSQSLWEHVRDGVRQAGNQADNLKDKASDVADDLKDIGK</sequence>
<dbReference type="InterPro" id="IPR024370">
    <property type="entry name" value="PBP_domain"/>
</dbReference>
<feature type="signal peptide" evidence="3">
    <location>
        <begin position="1"/>
        <end position="23"/>
    </location>
</feature>
<dbReference type="Gene3D" id="1.20.120.20">
    <property type="entry name" value="Apolipoprotein"/>
    <property type="match status" value="2"/>
</dbReference>
<comment type="caution">
    <text evidence="5">The sequence shown here is derived from an EMBL/GenBank/DDBJ whole genome shotgun (WGS) entry which is preliminary data.</text>
</comment>
<dbReference type="Pfam" id="PF12849">
    <property type="entry name" value="PBP_like_2"/>
    <property type="match status" value="1"/>
</dbReference>
<reference evidence="5" key="2">
    <citation type="journal article" date="2021" name="Mar. Drugs">
        <title>Genome Reduction and Secondary Metabolism of the Marine Sponge-Associated Cyanobacterium Leptothoe.</title>
        <authorList>
            <person name="Konstantinou D."/>
            <person name="Popin R.V."/>
            <person name="Fewer D.P."/>
            <person name="Sivonen K."/>
            <person name="Gkelis S."/>
        </authorList>
    </citation>
    <scope>NUCLEOTIDE SEQUENCE</scope>
    <source>
        <strain evidence="5">TAU-MAC 1115</strain>
    </source>
</reference>
<feature type="region of interest" description="Disordered" evidence="2">
    <location>
        <begin position="662"/>
        <end position="686"/>
    </location>
</feature>
<evidence type="ECO:0000256" key="1">
    <source>
        <dbReference type="ARBA" id="ARBA00022729"/>
    </source>
</evidence>
<dbReference type="SUPFAM" id="SSF53850">
    <property type="entry name" value="Periplasmic binding protein-like II"/>
    <property type="match status" value="1"/>
</dbReference>